<evidence type="ECO:0000256" key="6">
    <source>
        <dbReference type="ARBA" id="ARBA00022729"/>
    </source>
</evidence>
<evidence type="ECO:0000313" key="12">
    <source>
        <dbReference type="Proteomes" id="UP000077266"/>
    </source>
</evidence>
<keyword evidence="6 10" id="KW-0732">Signal</keyword>
<evidence type="ECO:0000256" key="9">
    <source>
        <dbReference type="ARBA" id="ARBA00023136"/>
    </source>
</evidence>
<keyword evidence="9 10" id="KW-0472">Membrane</keyword>
<keyword evidence="5 10" id="KW-0812">Transmembrane</keyword>
<evidence type="ECO:0000256" key="7">
    <source>
        <dbReference type="ARBA" id="ARBA00022824"/>
    </source>
</evidence>
<sequence>MFAQAVVLGLLPSFARYALALNVPASFENTAVVRQVDLGGTLSSATTTYTFRALADGAQEYVVTLSKDEGDKTSWFVPKLKGSDVELPAAQGFDAADQVYYYKIALPTPLKRDETETLNVATLFSHASTPWPPTAAQKDPVRLNFEADMLLISPYETLSQRTKIRTPTPNVGAFSDPSPPSIYAKDAQATKSGSTVTYGPFASVPPSLSDEFRKEHQRRISVKYETSSAVASIISLHRAAEISHWGANLNIQDDIHLKNGGPTLKGHFSRVEHQHTTYYTQQAPPSTLWWMTLQLPPGIHSPYFIDQNGNVSTSRFRPSPSVPQDQSPFLNPKALDGLKPGTRASKFSTLEIRPRYPVVGGWNYTFRLGWDAPLNDWASYDRKSGKHIVAVPFLNTFKDVAVNDAELKIILPEGAIDVEVFPPFPVDSVEHSTHVTFLDTVGRPAVTLKKRQVTDKHDGIVYVSYAVPFSAHLKKPLAVSVATVGLFIFAFVARRIDPRIHTTAASK</sequence>
<comment type="subcellular location">
    <subcellularLocation>
        <location evidence="2 10">Endoplasmic reticulum membrane</location>
        <topology evidence="2 10">Single-pass type I membrane protein</topology>
    </subcellularLocation>
</comment>
<dbReference type="AlphaFoldDB" id="A0A165PFJ5"/>
<feature type="chain" id="PRO_5007748521" description="Dolichyl-diphosphooligosaccharide--protein glycosyltransferase subunit 1" evidence="10">
    <location>
        <begin position="21"/>
        <end position="507"/>
    </location>
</feature>
<dbReference type="InParanoid" id="A0A165PFJ5"/>
<keyword evidence="8 10" id="KW-1133">Transmembrane helix</keyword>
<evidence type="ECO:0000256" key="1">
    <source>
        <dbReference type="ARBA" id="ARBA00002791"/>
    </source>
</evidence>
<keyword evidence="7 10" id="KW-0256">Endoplasmic reticulum</keyword>
<organism evidence="11 12">
    <name type="scientific">Exidia glandulosa HHB12029</name>
    <dbReference type="NCBI Taxonomy" id="1314781"/>
    <lineage>
        <taxon>Eukaryota</taxon>
        <taxon>Fungi</taxon>
        <taxon>Dikarya</taxon>
        <taxon>Basidiomycota</taxon>
        <taxon>Agaricomycotina</taxon>
        <taxon>Agaricomycetes</taxon>
        <taxon>Auriculariales</taxon>
        <taxon>Exidiaceae</taxon>
        <taxon>Exidia</taxon>
    </lineage>
</organism>
<comment type="function">
    <text evidence="1 10">Subunit of the oligosaccharyl transferase (OST) complex that catalyzes the initial transfer of a defined glycan (Glc(3)Man(9)GlcNAc(2) in eukaryotes) from the lipid carrier dolichol-pyrophosphate to an asparagine residue within an Asn-X-Ser/Thr consensus motif in nascent polypeptide chains, the first step in protein N-glycosylation. N-glycosylation occurs cotranslationally and the complex associates with the Sec61 complex at the channel-forming translocon complex that mediates protein translocation across the endoplasmic reticulum (ER). All subunits are required for a maximal enzyme activity.</text>
</comment>
<dbReference type="GO" id="GO:0018279">
    <property type="term" value="P:protein N-linked glycosylation via asparagine"/>
    <property type="evidence" value="ECO:0007669"/>
    <property type="project" value="TreeGrafter"/>
</dbReference>
<evidence type="ECO:0000256" key="5">
    <source>
        <dbReference type="ARBA" id="ARBA00022692"/>
    </source>
</evidence>
<dbReference type="PANTHER" id="PTHR21049:SF0">
    <property type="entry name" value="DOLICHYL-DIPHOSPHOOLIGOSACCHARIDE--PROTEIN GLYCOSYLTRANSFERASE SUBUNIT 1"/>
    <property type="match status" value="1"/>
</dbReference>
<evidence type="ECO:0000256" key="8">
    <source>
        <dbReference type="ARBA" id="ARBA00022989"/>
    </source>
</evidence>
<keyword evidence="12" id="KW-1185">Reference proteome</keyword>
<dbReference type="Proteomes" id="UP000077266">
    <property type="component" value="Unassembled WGS sequence"/>
</dbReference>
<evidence type="ECO:0000256" key="10">
    <source>
        <dbReference type="RuleBase" id="RU361143"/>
    </source>
</evidence>
<protein>
    <recommendedName>
        <fullName evidence="10">Dolichyl-diphosphooligosaccharide--protein glycosyltransferase subunit 1</fullName>
    </recommendedName>
</protein>
<evidence type="ECO:0000256" key="2">
    <source>
        <dbReference type="ARBA" id="ARBA00004115"/>
    </source>
</evidence>
<accession>A0A165PFJ5</accession>
<dbReference type="InterPro" id="IPR007676">
    <property type="entry name" value="Ribophorin_I"/>
</dbReference>
<proteinExistence type="inferred from homology"/>
<dbReference type="PANTHER" id="PTHR21049">
    <property type="entry name" value="RIBOPHORIN I"/>
    <property type="match status" value="1"/>
</dbReference>
<dbReference type="EMBL" id="KV425890">
    <property type="protein sequence ID" value="KZW02106.1"/>
    <property type="molecule type" value="Genomic_DNA"/>
</dbReference>
<dbReference type="UniPathway" id="UPA00378"/>
<name>A0A165PFJ5_EXIGL</name>
<comment type="similarity">
    <text evidence="4 10">Belongs to the OST1 family.</text>
</comment>
<evidence type="ECO:0000256" key="4">
    <source>
        <dbReference type="ARBA" id="ARBA00008905"/>
    </source>
</evidence>
<dbReference type="STRING" id="1314781.A0A165PFJ5"/>
<dbReference type="FunCoup" id="A0A165PFJ5">
    <property type="interactions" value="719"/>
</dbReference>
<dbReference type="Pfam" id="PF04597">
    <property type="entry name" value="Ribophorin_I"/>
    <property type="match status" value="1"/>
</dbReference>
<reference evidence="11 12" key="1">
    <citation type="journal article" date="2016" name="Mol. Biol. Evol.">
        <title>Comparative Genomics of Early-Diverging Mushroom-Forming Fungi Provides Insights into the Origins of Lignocellulose Decay Capabilities.</title>
        <authorList>
            <person name="Nagy L.G."/>
            <person name="Riley R."/>
            <person name="Tritt A."/>
            <person name="Adam C."/>
            <person name="Daum C."/>
            <person name="Floudas D."/>
            <person name="Sun H."/>
            <person name="Yadav J.S."/>
            <person name="Pangilinan J."/>
            <person name="Larsson K.H."/>
            <person name="Matsuura K."/>
            <person name="Barry K."/>
            <person name="Labutti K."/>
            <person name="Kuo R."/>
            <person name="Ohm R.A."/>
            <person name="Bhattacharya S.S."/>
            <person name="Shirouzu T."/>
            <person name="Yoshinaga Y."/>
            <person name="Martin F.M."/>
            <person name="Grigoriev I.V."/>
            <person name="Hibbett D.S."/>
        </authorList>
    </citation>
    <scope>NUCLEOTIDE SEQUENCE [LARGE SCALE GENOMIC DNA]</scope>
    <source>
        <strain evidence="11 12">HHB12029</strain>
    </source>
</reference>
<dbReference type="OrthoDB" id="310030at2759"/>
<evidence type="ECO:0000313" key="11">
    <source>
        <dbReference type="EMBL" id="KZW02106.1"/>
    </source>
</evidence>
<comment type="pathway">
    <text evidence="3 10">Protein modification; protein glycosylation.</text>
</comment>
<gene>
    <name evidence="11" type="ORF">EXIGLDRAFT_513147</name>
</gene>
<comment type="subunit">
    <text evidence="10">Component of the oligosaccharyltransferase (OST) complex.</text>
</comment>
<feature type="signal peptide" evidence="10">
    <location>
        <begin position="1"/>
        <end position="20"/>
    </location>
</feature>
<feature type="transmembrane region" description="Helical" evidence="10">
    <location>
        <begin position="477"/>
        <end position="493"/>
    </location>
</feature>
<evidence type="ECO:0000256" key="3">
    <source>
        <dbReference type="ARBA" id="ARBA00004922"/>
    </source>
</evidence>
<dbReference type="GO" id="GO:0008250">
    <property type="term" value="C:oligosaccharyltransferase complex"/>
    <property type="evidence" value="ECO:0007669"/>
    <property type="project" value="UniProtKB-UniRule"/>
</dbReference>